<evidence type="ECO:0000313" key="2">
    <source>
        <dbReference type="EMBL" id="PIO74315.1"/>
    </source>
</evidence>
<gene>
    <name evidence="2" type="ORF">TELCIR_03685</name>
</gene>
<evidence type="ECO:0000256" key="1">
    <source>
        <dbReference type="SAM" id="MobiDB-lite"/>
    </source>
</evidence>
<feature type="region of interest" description="Disordered" evidence="1">
    <location>
        <begin position="1"/>
        <end position="66"/>
    </location>
</feature>
<evidence type="ECO:0000313" key="3">
    <source>
        <dbReference type="Proteomes" id="UP000230423"/>
    </source>
</evidence>
<dbReference type="Proteomes" id="UP000230423">
    <property type="component" value="Unassembled WGS sequence"/>
</dbReference>
<protein>
    <submittedName>
        <fullName evidence="2">Uncharacterized protein</fullName>
    </submittedName>
</protein>
<name>A0A2G9UVQ6_TELCI</name>
<reference evidence="2 3" key="1">
    <citation type="submission" date="2015-09" db="EMBL/GenBank/DDBJ databases">
        <title>Draft genome of the parasitic nematode Teladorsagia circumcincta isolate WARC Sus (inbred).</title>
        <authorList>
            <person name="Mitreva M."/>
        </authorList>
    </citation>
    <scope>NUCLEOTIDE SEQUENCE [LARGE SCALE GENOMIC DNA]</scope>
    <source>
        <strain evidence="2 3">S</strain>
    </source>
</reference>
<organism evidence="2 3">
    <name type="scientific">Teladorsagia circumcincta</name>
    <name type="common">Brown stomach worm</name>
    <name type="synonym">Ostertagia circumcincta</name>
    <dbReference type="NCBI Taxonomy" id="45464"/>
    <lineage>
        <taxon>Eukaryota</taxon>
        <taxon>Metazoa</taxon>
        <taxon>Ecdysozoa</taxon>
        <taxon>Nematoda</taxon>
        <taxon>Chromadorea</taxon>
        <taxon>Rhabditida</taxon>
        <taxon>Rhabditina</taxon>
        <taxon>Rhabditomorpha</taxon>
        <taxon>Strongyloidea</taxon>
        <taxon>Trichostrongylidae</taxon>
        <taxon>Teladorsagia</taxon>
    </lineage>
</organism>
<dbReference type="AlphaFoldDB" id="A0A2G9UVQ6"/>
<dbReference type="EMBL" id="KZ345301">
    <property type="protein sequence ID" value="PIO74315.1"/>
    <property type="molecule type" value="Genomic_DNA"/>
</dbReference>
<accession>A0A2G9UVQ6</accession>
<proteinExistence type="predicted"/>
<keyword evidence="3" id="KW-1185">Reference proteome</keyword>
<sequence length="101" mass="10783">MLADTTQLDEVGRHTRLPRTLPARQGASDDFSVPAQVTDAPLKGKLHRRTRSPRPTLPPVIGPLTDPTQSANIRAVVVSVEPQVHTFNAPDASVETVSVGA</sequence>